<dbReference type="GO" id="GO:0006506">
    <property type="term" value="P:GPI anchor biosynthetic process"/>
    <property type="evidence" value="ECO:0007669"/>
    <property type="project" value="InterPro"/>
</dbReference>
<keyword evidence="2" id="KW-0812">Transmembrane</keyword>
<organism evidence="5">
    <name type="scientific">Palpitomonas bilix</name>
    <dbReference type="NCBI Taxonomy" id="652834"/>
    <lineage>
        <taxon>Eukaryota</taxon>
        <taxon>Eukaryota incertae sedis</taxon>
    </lineage>
</organism>
<protein>
    <recommendedName>
        <fullName evidence="6">Phosphatidylinositol N-acetylglucosaminyltransferase</fullName>
    </recommendedName>
</protein>
<name>A0A7S3G7T8_9EUKA</name>
<dbReference type="PANTHER" id="PTHR45871:SF1">
    <property type="entry name" value="PHOSPHATIDYLINOSITOL N-ACETYLGLUCOSAMINYLTRANSFERASE SUBUNIT A"/>
    <property type="match status" value="1"/>
</dbReference>
<proteinExistence type="predicted"/>
<dbReference type="GO" id="GO:0017176">
    <property type="term" value="F:phosphatidylinositol N-acetylglucosaminyltransferase activity"/>
    <property type="evidence" value="ECO:0007669"/>
    <property type="project" value="TreeGrafter"/>
</dbReference>
<feature type="transmembrane region" description="Helical" evidence="2">
    <location>
        <begin position="398"/>
        <end position="418"/>
    </location>
</feature>
<dbReference type="AlphaFoldDB" id="A0A7S3G7T8"/>
<keyword evidence="1" id="KW-0808">Transferase</keyword>
<accession>A0A7S3G7T8</accession>
<reference evidence="5" key="1">
    <citation type="submission" date="2021-01" db="EMBL/GenBank/DDBJ databases">
        <authorList>
            <person name="Corre E."/>
            <person name="Pelletier E."/>
            <person name="Niang G."/>
            <person name="Scheremetjew M."/>
            <person name="Finn R."/>
            <person name="Kale V."/>
            <person name="Holt S."/>
            <person name="Cochrane G."/>
            <person name="Meng A."/>
            <person name="Brown T."/>
            <person name="Cohen L."/>
        </authorList>
    </citation>
    <scope>NUCLEOTIDE SEQUENCE</scope>
    <source>
        <strain evidence="5">NIES-2562</strain>
    </source>
</reference>
<sequence>MGKVNTVCIASDCFCPDAGGVENHIMAVAQCLREMGKRVVVLTRYRGERVGVRYMLNGVKVYYLPLPPMPDVFSSGRVTLPTMTSFFPLFRDIVLREGVDMVHAHQAFSTLGYECLLFSQVLGIRTAFTDHSLFGFEDGSALMMNRIMEMLVSNADAIFCVSRVGRENTVLRGRLPAAKVSVMPNAVDATAFRPSPLPAQQERIVVVAIGRLVLRKGVDLLARIIPIVCARLPHVDFVIGGDGPRRVVVEEMRDRYNLHERVRLLGKVEHHDVPATIRSGHIFLNCSFTEAFCIAVLEAVSCGRVVVTTDVGGVAEVLPPTFAYYSQPDPEEMAAVLVEVVEKEKYKVDVDALHGFVASSYSWRRSTADMVDVYEKVCEDMPKRWKDKANIMAGYGPIIGFIFILAFSLLSLLSLLLSHLRPAMEVGRSIDIAEERWIEKRGKGKVGGGTATT</sequence>
<dbReference type="Pfam" id="PF00534">
    <property type="entry name" value="Glycos_transf_1"/>
    <property type="match status" value="1"/>
</dbReference>
<evidence type="ECO:0000256" key="2">
    <source>
        <dbReference type="SAM" id="Phobius"/>
    </source>
</evidence>
<feature type="domain" description="PIGA GPI anchor biosynthesis" evidence="4">
    <location>
        <begin position="46"/>
        <end position="138"/>
    </location>
</feature>
<evidence type="ECO:0000256" key="1">
    <source>
        <dbReference type="ARBA" id="ARBA00022676"/>
    </source>
</evidence>
<dbReference type="Gene3D" id="3.40.50.2000">
    <property type="entry name" value="Glycogen Phosphorylase B"/>
    <property type="match status" value="2"/>
</dbReference>
<evidence type="ECO:0008006" key="6">
    <source>
        <dbReference type="Google" id="ProtNLM"/>
    </source>
</evidence>
<evidence type="ECO:0000259" key="4">
    <source>
        <dbReference type="Pfam" id="PF08288"/>
    </source>
</evidence>
<gene>
    <name evidence="5" type="ORF">PBIL07802_LOCUS17234</name>
</gene>
<dbReference type="GO" id="GO:0000506">
    <property type="term" value="C:glycosylphosphatidylinositol-N-acetylglucosaminyltransferase (GPI-GnT) complex"/>
    <property type="evidence" value="ECO:0007669"/>
    <property type="project" value="TreeGrafter"/>
</dbReference>
<dbReference type="Pfam" id="PF08288">
    <property type="entry name" value="PIGA"/>
    <property type="match status" value="1"/>
</dbReference>
<evidence type="ECO:0000259" key="3">
    <source>
        <dbReference type="Pfam" id="PF00534"/>
    </source>
</evidence>
<keyword evidence="2" id="KW-1133">Transmembrane helix</keyword>
<dbReference type="InterPro" id="IPR001296">
    <property type="entry name" value="Glyco_trans_1"/>
</dbReference>
<feature type="domain" description="Glycosyl transferase family 1" evidence="3">
    <location>
        <begin position="198"/>
        <end position="347"/>
    </location>
</feature>
<dbReference type="PANTHER" id="PTHR45871">
    <property type="entry name" value="N-ACETYLGLUCOSAMINYL-PHOSPHATIDYLINOSITOL BIOSYNTHETIC PROTEIN"/>
    <property type="match status" value="1"/>
</dbReference>
<dbReference type="SUPFAM" id="SSF53756">
    <property type="entry name" value="UDP-Glycosyltransferase/glycogen phosphorylase"/>
    <property type="match status" value="1"/>
</dbReference>
<evidence type="ECO:0000313" key="5">
    <source>
        <dbReference type="EMBL" id="CAE0254983.1"/>
    </source>
</evidence>
<dbReference type="EMBL" id="HBIB01026631">
    <property type="protein sequence ID" value="CAE0254983.1"/>
    <property type="molecule type" value="Transcribed_RNA"/>
</dbReference>
<dbReference type="InterPro" id="IPR013234">
    <property type="entry name" value="PIGA_GPI_anchor_biosynthesis"/>
</dbReference>
<keyword evidence="1" id="KW-0328">Glycosyltransferase</keyword>
<keyword evidence="2" id="KW-0472">Membrane</keyword>